<dbReference type="GO" id="GO:0008017">
    <property type="term" value="F:microtubule binding"/>
    <property type="evidence" value="ECO:0007669"/>
    <property type="project" value="TreeGrafter"/>
</dbReference>
<evidence type="ECO:0000313" key="4">
    <source>
        <dbReference type="Proteomes" id="UP001234581"/>
    </source>
</evidence>
<accession>A0AAD7V1W8</accession>
<dbReference type="EMBL" id="JARTCD010000038">
    <property type="protein sequence ID" value="KAJ8656612.1"/>
    <property type="molecule type" value="Genomic_DNA"/>
</dbReference>
<dbReference type="GO" id="GO:0051225">
    <property type="term" value="P:spindle assembly"/>
    <property type="evidence" value="ECO:0007669"/>
    <property type="project" value="InterPro"/>
</dbReference>
<dbReference type="RefSeq" id="XP_058341525.1">
    <property type="nucleotide sequence ID" value="XM_058487703.1"/>
</dbReference>
<feature type="compositionally biased region" description="Polar residues" evidence="1">
    <location>
        <begin position="260"/>
        <end position="282"/>
    </location>
</feature>
<gene>
    <name evidence="3" type="ORF">O0I10_007689</name>
</gene>
<dbReference type="InterPro" id="IPR026797">
    <property type="entry name" value="HAUS_6"/>
</dbReference>
<feature type="compositionally biased region" description="Polar residues" evidence="1">
    <location>
        <begin position="336"/>
        <end position="356"/>
    </location>
</feature>
<feature type="compositionally biased region" description="Low complexity" evidence="1">
    <location>
        <begin position="136"/>
        <end position="156"/>
    </location>
</feature>
<evidence type="ECO:0000313" key="3">
    <source>
        <dbReference type="EMBL" id="KAJ8656612.1"/>
    </source>
</evidence>
<evidence type="ECO:0000256" key="1">
    <source>
        <dbReference type="SAM" id="MobiDB-lite"/>
    </source>
</evidence>
<protein>
    <recommendedName>
        <fullName evidence="2">HAUS augmin-like complex subunit 6 N-terminal domain-containing protein</fullName>
    </recommendedName>
</protein>
<dbReference type="InterPro" id="IPR028163">
    <property type="entry name" value="HAUS_6_N"/>
</dbReference>
<dbReference type="PANTHER" id="PTHR16151">
    <property type="entry name" value="HAUS AUGMIN-LIKE COMPLEX SUBUNIT 6"/>
    <property type="match status" value="1"/>
</dbReference>
<dbReference type="Pfam" id="PF14661">
    <property type="entry name" value="HAUS6_N"/>
    <property type="match status" value="1"/>
</dbReference>
<proteinExistence type="predicted"/>
<dbReference type="GO" id="GO:1990498">
    <property type="term" value="C:mitotic spindle microtubule"/>
    <property type="evidence" value="ECO:0007669"/>
    <property type="project" value="TreeGrafter"/>
</dbReference>
<dbReference type="GO" id="GO:0070652">
    <property type="term" value="C:HAUS complex"/>
    <property type="evidence" value="ECO:0007669"/>
    <property type="project" value="InterPro"/>
</dbReference>
<dbReference type="Proteomes" id="UP001234581">
    <property type="component" value="Unassembled WGS sequence"/>
</dbReference>
<dbReference type="PANTHER" id="PTHR16151:SF2">
    <property type="entry name" value="HAUS AUGMIN-LIKE COMPLEX SUBUNIT 6"/>
    <property type="match status" value="1"/>
</dbReference>
<feature type="region of interest" description="Disordered" evidence="1">
    <location>
        <begin position="134"/>
        <end position="215"/>
    </location>
</feature>
<sequence>MDNSSHRSTFVNNLLLLGFSPEQSATGLYKHVKFDEDMFTHANNTKAFIATSHFLFTKLDPRRARTAFKDCWPIVDFRRQSRLYIATAFRWLEELRREGQCLSKNVTLRRSYFEDCRGEKVEAIMTSLSMHVLKMTSRTRSQQQSSKTSSSSATKKPTVAMPSQRQHETISSTQQSSSHKPVSTCSSKEDHEQRRTSTPNIRHHQHPSRTLTVDPHTLQLLKSVEMHKATPKKNMQSIFLPHHYSTLDMVHQIRSRARTMQRTISAQPNRSSTASPNQLTNVGSNKDSSDGDSDHTIRATDQSTRHVQQENNDSSKRRSLDDNSGRSNKRFKASHPRQQSASLEQHSNGQNPSGTTIYYTAREFHSMSLSPESPNISPLRNNHRDDSCDEIVAEVIEEFHVRTPFGDDDDDGLFKVTDGGSEKESVTTMPHVQLPADHSFSWSTSDRQAASDMRHQLSRECSLSPIPFRHEEPSMLSPKRQSVTRASTATNSNSFQASNDENNSPRRPSPPSPSPHFRTANQENDQDVEEIREKPHNIKPFSKVHDTPLSRRITLKAKDNQYQDVYRHGYQHVYQHASRFDTTRGGGNAYQYSPTEHLLLDQSKGWSAFRNL</sequence>
<keyword evidence="4" id="KW-1185">Reference proteome</keyword>
<dbReference type="GeneID" id="83215097"/>
<comment type="caution">
    <text evidence="3">The sequence shown here is derived from an EMBL/GenBank/DDBJ whole genome shotgun (WGS) entry which is preliminary data.</text>
</comment>
<feature type="compositionally biased region" description="Polar residues" evidence="1">
    <location>
        <begin position="161"/>
        <end position="186"/>
    </location>
</feature>
<dbReference type="AlphaFoldDB" id="A0AAD7V1W8"/>
<feature type="domain" description="HAUS augmin-like complex subunit 6 N-terminal" evidence="2">
    <location>
        <begin position="10"/>
        <end position="210"/>
    </location>
</feature>
<organism evidence="3 4">
    <name type="scientific">Lichtheimia ornata</name>
    <dbReference type="NCBI Taxonomy" id="688661"/>
    <lineage>
        <taxon>Eukaryota</taxon>
        <taxon>Fungi</taxon>
        <taxon>Fungi incertae sedis</taxon>
        <taxon>Mucoromycota</taxon>
        <taxon>Mucoromycotina</taxon>
        <taxon>Mucoromycetes</taxon>
        <taxon>Mucorales</taxon>
        <taxon>Lichtheimiaceae</taxon>
        <taxon>Lichtheimia</taxon>
    </lineage>
</organism>
<feature type="region of interest" description="Disordered" evidence="1">
    <location>
        <begin position="464"/>
        <end position="528"/>
    </location>
</feature>
<name>A0AAD7V1W8_9FUNG</name>
<feature type="compositionally biased region" description="Basic and acidic residues" evidence="1">
    <location>
        <begin position="287"/>
        <end position="324"/>
    </location>
</feature>
<feature type="region of interest" description="Disordered" evidence="1">
    <location>
        <begin position="259"/>
        <end position="356"/>
    </location>
</feature>
<feature type="compositionally biased region" description="Polar residues" evidence="1">
    <location>
        <begin position="479"/>
        <end position="502"/>
    </location>
</feature>
<evidence type="ECO:0000259" key="2">
    <source>
        <dbReference type="Pfam" id="PF14661"/>
    </source>
</evidence>
<reference evidence="3 4" key="1">
    <citation type="submission" date="2023-03" db="EMBL/GenBank/DDBJ databases">
        <title>Genome sequence of Lichtheimia ornata CBS 291.66.</title>
        <authorList>
            <person name="Mohabir J.T."/>
            <person name="Shea T.P."/>
            <person name="Kurbessoian T."/>
            <person name="Berby B."/>
            <person name="Fontaine J."/>
            <person name="Livny J."/>
            <person name="Gnirke A."/>
            <person name="Stajich J.E."/>
            <person name="Cuomo C.A."/>
        </authorList>
    </citation>
    <scope>NUCLEOTIDE SEQUENCE [LARGE SCALE GENOMIC DNA]</scope>
    <source>
        <strain evidence="3">CBS 291.66</strain>
    </source>
</reference>